<name>A0A183K3V5_9TREM</name>
<evidence type="ECO:0000313" key="2">
    <source>
        <dbReference type="EMBL" id="VDP36549.1"/>
    </source>
</evidence>
<reference evidence="2 3" key="2">
    <citation type="submission" date="2018-11" db="EMBL/GenBank/DDBJ databases">
        <authorList>
            <consortium name="Pathogen Informatics"/>
        </authorList>
    </citation>
    <scope>NUCLEOTIDE SEQUENCE [LARGE SCALE GENOMIC DNA]</scope>
    <source>
        <strain evidence="2">Dakar</strain>
        <strain evidence="3">Dakar, Senegal</strain>
    </source>
</reference>
<dbReference type="Proteomes" id="UP000279833">
    <property type="component" value="Unassembled WGS sequence"/>
</dbReference>
<feature type="region of interest" description="Disordered" evidence="1">
    <location>
        <begin position="328"/>
        <end position="347"/>
    </location>
</feature>
<dbReference type="EMBL" id="UZAK01033355">
    <property type="protein sequence ID" value="VDP36549.1"/>
    <property type="molecule type" value="Genomic_DNA"/>
</dbReference>
<gene>
    <name evidence="2" type="ORF">SCUD_LOCUS9673</name>
</gene>
<sequence>MLQLLAVYYDLLCELMKSIGKPSSPRFYITYGLLTKDIYNPEIFTVLNKNDNEIDGMSGVFQNKNQLYNENTITIPINLTKVKKSWSNIWQNGFIPNPEKIDLNLDYTEYPTLKWCLTIANIWSDLFLRRISVFAMSLLGDLIQDNNNYDDKMGSLSSCHNNNNHEHEDNNQSINESNIYISTNEYFNDCNQIHGLFQNERENNINHVLNDMNDPYLTWDDMLWIAKNRFTDCVPVLLIGCSLLVNKTVIPSSSSAAASSSSSTLLSTNFNQETPTDLNHSSNHFSIGNNKFTDDLEKLSFQCSINHHHHHNNNNKDGDHCLISSFSSSSSSSSSSCSSSSSSSTRITTSNKKYNTKLIYFQTEPNFAYPILKYLDAYISQLSSFLAHHPLLLSAYMALKLTDPILIKNEEISDQIINDSHFNHIKYEWNIIKIKRNQRLQRLHEHFLNLFHEAIDIVAMETTQLNIDLQMNNHNQYINNNNNNNNNNTTFISQEKIAANSRRIMLTEFLEWSREFDATWHHFQYDIWKQVRMKQTIELLYHNNENDEYKISKGLNGLFNKQLKLNENDLFSILWDAKNEQSFTM</sequence>
<organism evidence="4">
    <name type="scientific">Schistosoma curassoni</name>
    <dbReference type="NCBI Taxonomy" id="6186"/>
    <lineage>
        <taxon>Eukaryota</taxon>
        <taxon>Metazoa</taxon>
        <taxon>Spiralia</taxon>
        <taxon>Lophotrochozoa</taxon>
        <taxon>Platyhelminthes</taxon>
        <taxon>Trematoda</taxon>
        <taxon>Digenea</taxon>
        <taxon>Strigeidida</taxon>
        <taxon>Schistosomatoidea</taxon>
        <taxon>Schistosomatidae</taxon>
        <taxon>Schistosoma</taxon>
    </lineage>
</organism>
<reference evidence="4" key="1">
    <citation type="submission" date="2016-06" db="UniProtKB">
        <authorList>
            <consortium name="WormBaseParasite"/>
        </authorList>
    </citation>
    <scope>IDENTIFICATION</scope>
</reference>
<evidence type="ECO:0000256" key="1">
    <source>
        <dbReference type="SAM" id="MobiDB-lite"/>
    </source>
</evidence>
<feature type="compositionally biased region" description="Low complexity" evidence="1">
    <location>
        <begin position="328"/>
        <end position="344"/>
    </location>
</feature>
<accession>A0A183K3V5</accession>
<dbReference type="WBParaSite" id="SCUD_0000967301-mRNA-1">
    <property type="protein sequence ID" value="SCUD_0000967301-mRNA-1"/>
    <property type="gene ID" value="SCUD_0000967301"/>
</dbReference>
<dbReference type="AlphaFoldDB" id="A0A183K3V5"/>
<proteinExistence type="predicted"/>
<dbReference type="STRING" id="6186.A0A183K3V5"/>
<keyword evidence="3" id="KW-1185">Reference proteome</keyword>
<evidence type="ECO:0000313" key="4">
    <source>
        <dbReference type="WBParaSite" id="SCUD_0000967301-mRNA-1"/>
    </source>
</evidence>
<evidence type="ECO:0000313" key="3">
    <source>
        <dbReference type="Proteomes" id="UP000279833"/>
    </source>
</evidence>
<protein>
    <submittedName>
        <fullName evidence="4">CULLIN_2 domain-containing protein</fullName>
    </submittedName>
</protein>